<dbReference type="EMBL" id="JAENIK010000012">
    <property type="protein sequence ID" value="MBK1817488.1"/>
    <property type="molecule type" value="Genomic_DNA"/>
</dbReference>
<dbReference type="Proteomes" id="UP000600139">
    <property type="component" value="Unassembled WGS sequence"/>
</dbReference>
<accession>A0A934R329</accession>
<dbReference type="RefSeq" id="WP_200352428.1">
    <property type="nucleotide sequence ID" value="NZ_BAABHZ010000001.1"/>
</dbReference>
<sequence length="686" mass="75164">MSSHHILDERTAKTTRLVDDAPASRNVSPKNTALMMELSDSQVDWLLQQACDQWSSCYGSLSTWRGKMTKWEHMSEGDYSDRVGRPDPNNTESVKDVFSVQNESIGMSEGFVDFATAQGRDDIFGTWPWLKAGPIGRADGTLADLITKHATWKLDQSDLEPALRDAISIACWGGTVFVKTRWDRQVETSKRLVTVAISKSKNAPFTNPQTKDFIKSEEEAAAAKLDGNDLEWRRTLVEETTVHYDNTRTNCIDFKDIAFDSAAPHLDLAFTNVFCRFRMGLLDVMDLYKIPTDRLNQLKAACATNGEGIRSERGESNTDTASIDEDSANPPISLIDGYMRLDPLGTGKPVRIHCVFAPELQILFRADYLKNVTPDGVLPVFPVRVAKIPGRILGRGYFEKYEMSNDSVDRQHNSITRRNKLASEVIAAVQPAALLDPEPKNYVLDTSKPVVLGVDKKIEDFVQFATIPDSNSRAVELMNTQLQMAQMRSGITSAAQGELKGVPNASTATGVNQLTSRGALLLKDPITQLTDDIERVAGFNVDLVYANQDRDETFAWGDGEASELLTIKAGDVRGLRMNVSLRLVQAQNQSKLANAQAATQALASYIALPEMEKAAARPLFIDQITALGYNNAEDIIRQAIADPAGIIALLPPEIAPIVAQALTDAGVMAPATGLDNVDSAPVTEAT</sequence>
<organism evidence="2 3">
    <name type="scientific">Luteolibacter yonseiensis</name>
    <dbReference type="NCBI Taxonomy" id="1144680"/>
    <lineage>
        <taxon>Bacteria</taxon>
        <taxon>Pseudomonadati</taxon>
        <taxon>Verrucomicrobiota</taxon>
        <taxon>Verrucomicrobiia</taxon>
        <taxon>Verrucomicrobiales</taxon>
        <taxon>Verrucomicrobiaceae</taxon>
        <taxon>Luteolibacter</taxon>
    </lineage>
</organism>
<evidence type="ECO:0000313" key="2">
    <source>
        <dbReference type="EMBL" id="MBK1817488.1"/>
    </source>
</evidence>
<evidence type="ECO:0000256" key="1">
    <source>
        <dbReference type="SAM" id="MobiDB-lite"/>
    </source>
</evidence>
<reference evidence="2" key="1">
    <citation type="submission" date="2021-01" db="EMBL/GenBank/DDBJ databases">
        <title>Modified the classification status of verrucomicrobia.</title>
        <authorList>
            <person name="Feng X."/>
        </authorList>
    </citation>
    <scope>NUCLEOTIDE SEQUENCE</scope>
    <source>
        <strain evidence="2">JCM 18052</strain>
    </source>
</reference>
<gene>
    <name evidence="2" type="ORF">JIN84_17845</name>
</gene>
<evidence type="ECO:0008006" key="4">
    <source>
        <dbReference type="Google" id="ProtNLM"/>
    </source>
</evidence>
<feature type="region of interest" description="Disordered" evidence="1">
    <location>
        <begin position="307"/>
        <end position="327"/>
    </location>
</feature>
<dbReference type="InterPro" id="IPR056909">
    <property type="entry name" value="SU10_portal"/>
</dbReference>
<dbReference type="AlphaFoldDB" id="A0A934R329"/>
<proteinExistence type="predicted"/>
<feature type="region of interest" description="Disordered" evidence="1">
    <location>
        <begin position="1"/>
        <end position="25"/>
    </location>
</feature>
<protein>
    <recommendedName>
        <fullName evidence="4">Portal protein</fullName>
    </recommendedName>
</protein>
<keyword evidence="3" id="KW-1185">Reference proteome</keyword>
<name>A0A934R329_9BACT</name>
<dbReference type="Pfam" id="PF23899">
    <property type="entry name" value="SU10_portal"/>
    <property type="match status" value="1"/>
</dbReference>
<feature type="compositionally biased region" description="Basic and acidic residues" evidence="1">
    <location>
        <begin position="1"/>
        <end position="19"/>
    </location>
</feature>
<comment type="caution">
    <text evidence="2">The sequence shown here is derived from an EMBL/GenBank/DDBJ whole genome shotgun (WGS) entry which is preliminary data.</text>
</comment>
<evidence type="ECO:0000313" key="3">
    <source>
        <dbReference type="Proteomes" id="UP000600139"/>
    </source>
</evidence>